<proteinExistence type="predicted"/>
<gene>
    <name evidence="1" type="ORF">LCGC14_1197420</name>
</gene>
<dbReference type="InterPro" id="IPR021508">
    <property type="entry name" value="Gp17-like"/>
</dbReference>
<sequence>MSIEKALISIMSNDADVSAKVGNRIFPVFVPKGQTLPAITYQEISGVRDSVMKGASGLVQARYQINCWTKTYKAARELADLVRISLAPENDNYPEDIEGTNIQAIMLLNENDVPSIHSDNEELSGHGKMLDFSVWFKE</sequence>
<organism evidence="1">
    <name type="scientific">marine sediment metagenome</name>
    <dbReference type="NCBI Taxonomy" id="412755"/>
    <lineage>
        <taxon>unclassified sequences</taxon>
        <taxon>metagenomes</taxon>
        <taxon>ecological metagenomes</taxon>
    </lineage>
</organism>
<dbReference type="InterPro" id="IPR053745">
    <property type="entry name" value="Viral_Tail_Comp_sf"/>
</dbReference>
<reference evidence="1" key="1">
    <citation type="journal article" date="2015" name="Nature">
        <title>Complex archaea that bridge the gap between prokaryotes and eukaryotes.</title>
        <authorList>
            <person name="Spang A."/>
            <person name="Saw J.H."/>
            <person name="Jorgensen S.L."/>
            <person name="Zaremba-Niedzwiedzka K."/>
            <person name="Martijn J."/>
            <person name="Lind A.E."/>
            <person name="van Eijk R."/>
            <person name="Schleper C."/>
            <person name="Guy L."/>
            <person name="Ettema T.J."/>
        </authorList>
    </citation>
    <scope>NUCLEOTIDE SEQUENCE</scope>
</reference>
<comment type="caution">
    <text evidence="1">The sequence shown here is derived from an EMBL/GenBank/DDBJ whole genome shotgun (WGS) entry which is preliminary data.</text>
</comment>
<dbReference type="EMBL" id="LAZR01006126">
    <property type="protein sequence ID" value="KKM94531.1"/>
    <property type="molecule type" value="Genomic_DNA"/>
</dbReference>
<evidence type="ECO:0008006" key="2">
    <source>
        <dbReference type="Google" id="ProtNLM"/>
    </source>
</evidence>
<evidence type="ECO:0000313" key="1">
    <source>
        <dbReference type="EMBL" id="KKM94531.1"/>
    </source>
</evidence>
<protein>
    <recommendedName>
        <fullName evidence="2">DUF3168 domain-containing protein</fullName>
    </recommendedName>
</protein>
<dbReference type="Gene3D" id="3.30.2000.30">
    <property type="match status" value="1"/>
</dbReference>
<dbReference type="Pfam" id="PF11367">
    <property type="entry name" value="Tail_completion_gp17"/>
    <property type="match status" value="1"/>
</dbReference>
<dbReference type="AlphaFoldDB" id="A0A0F9M584"/>
<name>A0A0F9M584_9ZZZZ</name>
<accession>A0A0F9M584</accession>